<dbReference type="GO" id="GO:0006178">
    <property type="term" value="P:guanine salvage"/>
    <property type="evidence" value="ECO:0007669"/>
    <property type="project" value="TreeGrafter"/>
</dbReference>
<accession>A0A1I3FFJ3</accession>
<dbReference type="GO" id="GO:0004422">
    <property type="term" value="F:hypoxanthine phosphoribosyltransferase activity"/>
    <property type="evidence" value="ECO:0007669"/>
    <property type="project" value="InterPro"/>
</dbReference>
<feature type="domain" description="Phosphoribosyltransferase" evidence="16">
    <location>
        <begin position="13"/>
        <end position="157"/>
    </location>
</feature>
<dbReference type="UniPathway" id="UPA00591">
    <property type="reaction ID" value="UER00648"/>
</dbReference>
<dbReference type="RefSeq" id="WP_245764549.1">
    <property type="nucleotide sequence ID" value="NZ_FOQD01000005.1"/>
</dbReference>
<sequence>MDQVRVLIPQETISDAVQQLGRRITEDYQGHNLTVLGVLTGSIVLVTDLMRQIALPHQLGLVQASSYRGTATTPGELTINLDFLPDIRGRDILLVDDIFDTGRTLSAIHAQLQQFQPRTVRSAVLLWKTARRTVEATPDYYCFEIPDEFVVGYGLDYNHQFRHLPYIGVLEL</sequence>
<dbReference type="CDD" id="cd06223">
    <property type="entry name" value="PRTases_typeI"/>
    <property type="match status" value="1"/>
</dbReference>
<dbReference type="EC" id="2.4.2.8" evidence="5 15"/>
<evidence type="ECO:0000256" key="2">
    <source>
        <dbReference type="ARBA" id="ARBA00004496"/>
    </source>
</evidence>
<dbReference type="GO" id="GO:0005829">
    <property type="term" value="C:cytosol"/>
    <property type="evidence" value="ECO:0007669"/>
    <property type="project" value="TreeGrafter"/>
</dbReference>
<evidence type="ECO:0000256" key="11">
    <source>
        <dbReference type="ARBA" id="ARBA00022741"/>
    </source>
</evidence>
<dbReference type="GO" id="GO:0052657">
    <property type="term" value="F:guanine phosphoribosyltransferase activity"/>
    <property type="evidence" value="ECO:0007669"/>
    <property type="project" value="RHEA"/>
</dbReference>
<dbReference type="GO" id="GO:0046100">
    <property type="term" value="P:hypoxanthine metabolic process"/>
    <property type="evidence" value="ECO:0007669"/>
    <property type="project" value="TreeGrafter"/>
</dbReference>
<dbReference type="Pfam" id="PF00156">
    <property type="entry name" value="Pribosyltran"/>
    <property type="match status" value="1"/>
</dbReference>
<keyword evidence="9 15" id="KW-0479">Metal-binding</keyword>
<dbReference type="GO" id="GO:0006166">
    <property type="term" value="P:purine ribonucleoside salvage"/>
    <property type="evidence" value="ECO:0007669"/>
    <property type="project" value="UniProtKB-KW"/>
</dbReference>
<keyword evidence="12 15" id="KW-0460">Magnesium</keyword>
<keyword evidence="11 15" id="KW-0547">Nucleotide-binding</keyword>
<evidence type="ECO:0000256" key="8">
    <source>
        <dbReference type="ARBA" id="ARBA00022679"/>
    </source>
</evidence>
<dbReference type="GO" id="GO:0032264">
    <property type="term" value="P:IMP salvage"/>
    <property type="evidence" value="ECO:0007669"/>
    <property type="project" value="UniProtKB-UniPathway"/>
</dbReference>
<evidence type="ECO:0000256" key="15">
    <source>
        <dbReference type="RuleBase" id="RU364099"/>
    </source>
</evidence>
<keyword evidence="10 15" id="KW-0660">Purine salvage</keyword>
<comment type="pathway">
    <text evidence="3 15">Purine metabolism; IMP biosynthesis via salvage pathway; IMP from hypoxanthine: step 1/1.</text>
</comment>
<comment type="catalytic activity">
    <reaction evidence="13">
        <text>GMP + diphosphate = guanine + 5-phospho-alpha-D-ribose 1-diphosphate</text>
        <dbReference type="Rhea" id="RHEA:25424"/>
        <dbReference type="ChEBI" id="CHEBI:16235"/>
        <dbReference type="ChEBI" id="CHEBI:33019"/>
        <dbReference type="ChEBI" id="CHEBI:58017"/>
        <dbReference type="ChEBI" id="CHEBI:58115"/>
        <dbReference type="EC" id="2.4.2.8"/>
    </reaction>
    <physiologicalReaction direction="right-to-left" evidence="13">
        <dbReference type="Rhea" id="RHEA:25426"/>
    </physiologicalReaction>
</comment>
<evidence type="ECO:0000256" key="5">
    <source>
        <dbReference type="ARBA" id="ARBA00011895"/>
    </source>
</evidence>
<reference evidence="18" key="1">
    <citation type="submission" date="2016-10" db="EMBL/GenBank/DDBJ databases">
        <authorList>
            <person name="Varghese N."/>
            <person name="Submissions S."/>
        </authorList>
    </citation>
    <scope>NUCLEOTIDE SEQUENCE [LARGE SCALE GENOMIC DNA]</scope>
    <source>
        <strain evidence="18">DSM 26348</strain>
    </source>
</reference>
<dbReference type="GO" id="GO:0032263">
    <property type="term" value="P:GMP salvage"/>
    <property type="evidence" value="ECO:0007669"/>
    <property type="project" value="TreeGrafter"/>
</dbReference>
<dbReference type="NCBIfam" id="TIGR01203">
    <property type="entry name" value="HGPRTase"/>
    <property type="match status" value="1"/>
</dbReference>
<comment type="similarity">
    <text evidence="4 15">Belongs to the purine/pyrimidine phosphoribosyltransferase family.</text>
</comment>
<evidence type="ECO:0000256" key="13">
    <source>
        <dbReference type="ARBA" id="ARBA00048811"/>
    </source>
</evidence>
<dbReference type="Proteomes" id="UP000199518">
    <property type="component" value="Unassembled WGS sequence"/>
</dbReference>
<proteinExistence type="inferred from homology"/>
<evidence type="ECO:0000259" key="16">
    <source>
        <dbReference type="Pfam" id="PF00156"/>
    </source>
</evidence>
<dbReference type="GO" id="GO:0000166">
    <property type="term" value="F:nucleotide binding"/>
    <property type="evidence" value="ECO:0007669"/>
    <property type="project" value="UniProtKB-KW"/>
</dbReference>
<evidence type="ECO:0000256" key="14">
    <source>
        <dbReference type="ARBA" id="ARBA00049402"/>
    </source>
</evidence>
<evidence type="ECO:0000313" key="18">
    <source>
        <dbReference type="Proteomes" id="UP000199518"/>
    </source>
</evidence>
<keyword evidence="6 15" id="KW-0963">Cytoplasm</keyword>
<evidence type="ECO:0000256" key="12">
    <source>
        <dbReference type="ARBA" id="ARBA00022842"/>
    </source>
</evidence>
<comment type="cofactor">
    <cofactor evidence="1 15">
        <name>Mg(2+)</name>
        <dbReference type="ChEBI" id="CHEBI:18420"/>
    </cofactor>
</comment>
<dbReference type="PANTHER" id="PTHR43340:SF1">
    <property type="entry name" value="HYPOXANTHINE PHOSPHORIBOSYLTRANSFERASE"/>
    <property type="match status" value="1"/>
</dbReference>
<gene>
    <name evidence="17" type="ORF">SAMN05421753_105223</name>
</gene>
<evidence type="ECO:0000256" key="10">
    <source>
        <dbReference type="ARBA" id="ARBA00022726"/>
    </source>
</evidence>
<dbReference type="Gene3D" id="3.40.50.2020">
    <property type="match status" value="1"/>
</dbReference>
<keyword evidence="7 15" id="KW-0328">Glycosyltransferase</keyword>
<dbReference type="EMBL" id="FOQD01000005">
    <property type="protein sequence ID" value="SFI09964.1"/>
    <property type="molecule type" value="Genomic_DNA"/>
</dbReference>
<dbReference type="InterPro" id="IPR050408">
    <property type="entry name" value="HGPRT"/>
</dbReference>
<evidence type="ECO:0000256" key="9">
    <source>
        <dbReference type="ARBA" id="ARBA00022723"/>
    </source>
</evidence>
<protein>
    <recommendedName>
        <fullName evidence="5 15">Hypoxanthine phosphoribosyltransferase</fullName>
        <ecNumber evidence="5 15">2.4.2.8</ecNumber>
    </recommendedName>
</protein>
<dbReference type="PANTHER" id="PTHR43340">
    <property type="entry name" value="HYPOXANTHINE-GUANINE PHOSPHORIBOSYLTRANSFERASE"/>
    <property type="match status" value="1"/>
</dbReference>
<organism evidence="17 18">
    <name type="scientific">Planctomicrobium piriforme</name>
    <dbReference type="NCBI Taxonomy" id="1576369"/>
    <lineage>
        <taxon>Bacteria</taxon>
        <taxon>Pseudomonadati</taxon>
        <taxon>Planctomycetota</taxon>
        <taxon>Planctomycetia</taxon>
        <taxon>Planctomycetales</taxon>
        <taxon>Planctomycetaceae</taxon>
        <taxon>Planctomicrobium</taxon>
    </lineage>
</organism>
<dbReference type="InterPro" id="IPR005904">
    <property type="entry name" value="Hxn_phspho_trans"/>
</dbReference>
<comment type="subcellular location">
    <subcellularLocation>
        <location evidence="2 15">Cytoplasm</location>
    </subcellularLocation>
</comment>
<evidence type="ECO:0000256" key="3">
    <source>
        <dbReference type="ARBA" id="ARBA00004669"/>
    </source>
</evidence>
<dbReference type="SUPFAM" id="SSF53271">
    <property type="entry name" value="PRTase-like"/>
    <property type="match status" value="1"/>
</dbReference>
<comment type="catalytic activity">
    <reaction evidence="14">
        <text>IMP + diphosphate = hypoxanthine + 5-phospho-alpha-D-ribose 1-diphosphate</text>
        <dbReference type="Rhea" id="RHEA:17973"/>
        <dbReference type="ChEBI" id="CHEBI:17368"/>
        <dbReference type="ChEBI" id="CHEBI:33019"/>
        <dbReference type="ChEBI" id="CHEBI:58017"/>
        <dbReference type="ChEBI" id="CHEBI:58053"/>
        <dbReference type="EC" id="2.4.2.8"/>
    </reaction>
    <physiologicalReaction direction="right-to-left" evidence="14">
        <dbReference type="Rhea" id="RHEA:17975"/>
    </physiologicalReaction>
</comment>
<dbReference type="InterPro" id="IPR000836">
    <property type="entry name" value="PRTase_dom"/>
</dbReference>
<evidence type="ECO:0000256" key="4">
    <source>
        <dbReference type="ARBA" id="ARBA00008391"/>
    </source>
</evidence>
<evidence type="ECO:0000256" key="1">
    <source>
        <dbReference type="ARBA" id="ARBA00001946"/>
    </source>
</evidence>
<evidence type="ECO:0000256" key="7">
    <source>
        <dbReference type="ARBA" id="ARBA00022676"/>
    </source>
</evidence>
<dbReference type="STRING" id="1576369.SAMN05421753_105223"/>
<evidence type="ECO:0000256" key="6">
    <source>
        <dbReference type="ARBA" id="ARBA00022490"/>
    </source>
</evidence>
<dbReference type="AlphaFoldDB" id="A0A1I3FFJ3"/>
<name>A0A1I3FFJ3_9PLAN</name>
<dbReference type="GO" id="GO:0000287">
    <property type="term" value="F:magnesium ion binding"/>
    <property type="evidence" value="ECO:0007669"/>
    <property type="project" value="TreeGrafter"/>
</dbReference>
<keyword evidence="18" id="KW-1185">Reference proteome</keyword>
<keyword evidence="8 15" id="KW-0808">Transferase</keyword>
<dbReference type="InterPro" id="IPR029057">
    <property type="entry name" value="PRTase-like"/>
</dbReference>
<evidence type="ECO:0000313" key="17">
    <source>
        <dbReference type="EMBL" id="SFI09964.1"/>
    </source>
</evidence>